<dbReference type="PANTHER" id="PTHR43142">
    <property type="entry name" value="CARBOXYLIC ESTER HYDROLASE"/>
    <property type="match status" value="1"/>
</dbReference>
<keyword evidence="5" id="KW-0325">Glycoprotein</keyword>
<evidence type="ECO:0000256" key="2">
    <source>
        <dbReference type="ARBA" id="ARBA00010515"/>
    </source>
</evidence>
<evidence type="ECO:0000256" key="3">
    <source>
        <dbReference type="ARBA" id="ARBA00022487"/>
    </source>
</evidence>
<evidence type="ECO:0000256" key="6">
    <source>
        <dbReference type="SAM" id="MobiDB-lite"/>
    </source>
</evidence>
<proteinExistence type="inferred from homology"/>
<keyword evidence="4" id="KW-0378">Hydrolase</keyword>
<dbReference type="Pfam" id="PF00135">
    <property type="entry name" value="COesterase"/>
    <property type="match status" value="1"/>
</dbReference>
<dbReference type="InterPro" id="IPR002018">
    <property type="entry name" value="CarbesteraseB"/>
</dbReference>
<sequence length="894" mass="99174">MKVKLAAQTLSHTVAAGMMAKISEGTLNPEAVATAGVISNMDKLFDSVNSDSPDLRRGKIHATNLKPTTPHLQLFKDMKLFFNTLKFVGCTRTPPSKEGWISKFVSRNFYSTQGAMITAVNDFLDDLRYLLARESRLLALGKKPVNKKIANFVKSDGSGVWGDFLDTFSEDLTRNLNVYQMRFIEDVSGRSSERRFPFSDDSIDVFKHRRMHLCGGKMTEAPIVKVEQGALQGRVANSPSGRAFYSFQGVPYAKPPLGSLRFKAPQPPEPWDDVRDATSEGNICAQIDPITKGYAGDENCLFLNIYTPDLEGHSLPVMVFIHGGGFLFGSGSATMYGGDYLVERDVVVVTANYRCGALGFLALDTPEVPGNAGLKDMALALRWVQSNIGNFAAGTRPTPLTRNLISKAIIQSGTALSSWALQTQPLEHARTLAGSLGCEANSVDEILEFLSTTPVKDIVEATSQLQTVERFYEQGSNYFAPVVEKEFPGVEAALTESFIGLLTSGRLADIPVMIGSTALEFAKERQGDLQAYIPRELHLKRDSEESLAVAEGIERVYFKGAEDNALERQRLLSDVLVNVDTHRYVQYLVKATNRPIYYYKFDYVGALNLSKRLGDGQESEYAAHLDELGYLFKNDYQKDVEPTAQDVKMRERMLRLWTNFAKIGNPTPDENHYLKVTWLPVTKDKLYYLKLGGELSLETSPDKERMDFWDEVYEKHFKIWDQPRISAEAQTRVEVVDFVKHETSSSTVETKETLIETFEQIVVSSEDSPSEQPEPVPELPAAPEPQSPPELPAAPEPQSPPELPDAPEPPTVPELPAVPEPVAAVPASNGVKEPHVNGLEQKKPRTSNEIKMVQQSNGHPKDVIRANDPPEDDLPKNIGVNKFVNFFESLGGKK</sequence>
<evidence type="ECO:0000256" key="4">
    <source>
        <dbReference type="ARBA" id="ARBA00022801"/>
    </source>
</evidence>
<comment type="similarity">
    <text evidence="1">Belongs to the type-B carboxylesterase/lipase family.</text>
</comment>
<feature type="non-terminal residue" evidence="9">
    <location>
        <position position="1"/>
    </location>
</feature>
<dbReference type="InterPro" id="IPR048366">
    <property type="entry name" value="TNP-like_GBD"/>
</dbReference>
<keyword evidence="10" id="KW-1185">Reference proteome</keyword>
<feature type="compositionally biased region" description="Basic and acidic residues" evidence="6">
    <location>
        <begin position="832"/>
        <end position="848"/>
    </location>
</feature>
<dbReference type="Gene3D" id="3.40.50.1820">
    <property type="entry name" value="alpha/beta hydrolase"/>
    <property type="match status" value="1"/>
</dbReference>
<evidence type="ECO:0000313" key="10">
    <source>
        <dbReference type="Proteomes" id="UP000837857"/>
    </source>
</evidence>
<evidence type="ECO:0000259" key="8">
    <source>
        <dbReference type="Pfam" id="PF21788"/>
    </source>
</evidence>
<dbReference type="InterPro" id="IPR002168">
    <property type="entry name" value="Lipase_GDXG_HIS_AS"/>
</dbReference>
<dbReference type="Proteomes" id="UP000837857">
    <property type="component" value="Chromosome 23"/>
</dbReference>
<dbReference type="Pfam" id="PF21788">
    <property type="entry name" value="TNP-like_GBD"/>
    <property type="match status" value="1"/>
</dbReference>
<gene>
    <name evidence="9" type="ORF">IPOD504_LOCUS9370</name>
</gene>
<evidence type="ECO:0000256" key="5">
    <source>
        <dbReference type="ARBA" id="ARBA00023180"/>
    </source>
</evidence>
<organism evidence="9 10">
    <name type="scientific">Iphiclides podalirius</name>
    <name type="common">scarce swallowtail</name>
    <dbReference type="NCBI Taxonomy" id="110791"/>
    <lineage>
        <taxon>Eukaryota</taxon>
        <taxon>Metazoa</taxon>
        <taxon>Ecdysozoa</taxon>
        <taxon>Arthropoda</taxon>
        <taxon>Hexapoda</taxon>
        <taxon>Insecta</taxon>
        <taxon>Pterygota</taxon>
        <taxon>Neoptera</taxon>
        <taxon>Endopterygota</taxon>
        <taxon>Lepidoptera</taxon>
        <taxon>Glossata</taxon>
        <taxon>Ditrysia</taxon>
        <taxon>Papilionoidea</taxon>
        <taxon>Papilionidae</taxon>
        <taxon>Papilioninae</taxon>
        <taxon>Iphiclides</taxon>
    </lineage>
</organism>
<feature type="compositionally biased region" description="Polar residues" evidence="6">
    <location>
        <begin position="849"/>
        <end position="858"/>
    </location>
</feature>
<dbReference type="SUPFAM" id="SSF53474">
    <property type="entry name" value="alpha/beta-Hydrolases"/>
    <property type="match status" value="1"/>
</dbReference>
<comment type="similarity">
    <text evidence="2">Belongs to the 'GDXG' lipolytic enzyme family.</text>
</comment>
<feature type="domain" description="Carboxylesterase type B" evidence="7">
    <location>
        <begin position="221"/>
        <end position="709"/>
    </location>
</feature>
<dbReference type="InterPro" id="IPR029058">
    <property type="entry name" value="AB_hydrolase_fold"/>
</dbReference>
<feature type="compositionally biased region" description="Pro residues" evidence="6">
    <location>
        <begin position="772"/>
        <end position="819"/>
    </location>
</feature>
<feature type="domain" description="Transposable element P transposase-like GTP-binding insertion" evidence="8">
    <location>
        <begin position="1"/>
        <end position="53"/>
    </location>
</feature>
<accession>A0ABN8IIW4</accession>
<evidence type="ECO:0000259" key="7">
    <source>
        <dbReference type="Pfam" id="PF00135"/>
    </source>
</evidence>
<evidence type="ECO:0008006" key="11">
    <source>
        <dbReference type="Google" id="ProtNLM"/>
    </source>
</evidence>
<protein>
    <recommendedName>
        <fullName evidence="11">Carboxylesterase</fullName>
    </recommendedName>
</protein>
<dbReference type="PANTHER" id="PTHR43142:SF1">
    <property type="entry name" value="CARBOXYLIC ESTER HYDROLASE"/>
    <property type="match status" value="1"/>
</dbReference>
<evidence type="ECO:0000313" key="9">
    <source>
        <dbReference type="EMBL" id="CAH2056103.1"/>
    </source>
</evidence>
<dbReference type="EMBL" id="OW152835">
    <property type="protein sequence ID" value="CAH2056103.1"/>
    <property type="molecule type" value="Genomic_DNA"/>
</dbReference>
<keyword evidence="3" id="KW-0719">Serine esterase</keyword>
<dbReference type="PROSITE" id="PS01173">
    <property type="entry name" value="LIPASE_GDXG_HIS"/>
    <property type="match status" value="1"/>
</dbReference>
<evidence type="ECO:0000256" key="1">
    <source>
        <dbReference type="ARBA" id="ARBA00005964"/>
    </source>
</evidence>
<feature type="region of interest" description="Disordered" evidence="6">
    <location>
        <begin position="763"/>
        <end position="876"/>
    </location>
</feature>
<reference evidence="9" key="1">
    <citation type="submission" date="2022-03" db="EMBL/GenBank/DDBJ databases">
        <authorList>
            <person name="Martin H S."/>
        </authorList>
    </citation>
    <scope>NUCLEOTIDE SEQUENCE</scope>
</reference>
<name>A0ABN8IIW4_9NEOP</name>